<evidence type="ECO:0000313" key="2">
    <source>
        <dbReference type="EMBL" id="ADZ83251.1"/>
    </source>
</evidence>
<proteinExistence type="predicted"/>
<dbReference type="AlphaFoldDB" id="F2JJW9"/>
<keyword evidence="3" id="KW-1185">Reference proteome</keyword>
<dbReference type="EMBL" id="CP002582">
    <property type="protein sequence ID" value="ADZ83251.1"/>
    <property type="molecule type" value="Genomic_DNA"/>
</dbReference>
<organism evidence="2 3">
    <name type="scientific">Cellulosilyticum lentocellum (strain ATCC 49066 / DSM 5427 / NCIMB 11756 / RHM5)</name>
    <name type="common">Clostridium lentocellum</name>
    <dbReference type="NCBI Taxonomy" id="642492"/>
    <lineage>
        <taxon>Bacteria</taxon>
        <taxon>Bacillati</taxon>
        <taxon>Bacillota</taxon>
        <taxon>Clostridia</taxon>
        <taxon>Lachnospirales</taxon>
        <taxon>Cellulosilyticaceae</taxon>
        <taxon>Cellulosilyticum</taxon>
    </lineage>
</organism>
<dbReference type="Proteomes" id="UP000008467">
    <property type="component" value="Chromosome"/>
</dbReference>
<evidence type="ECO:0000313" key="3">
    <source>
        <dbReference type="Proteomes" id="UP000008467"/>
    </source>
</evidence>
<name>F2JJW9_CELLD</name>
<reference evidence="2 3" key="1">
    <citation type="journal article" date="2011" name="J. Bacteriol.">
        <title>Complete genome sequence of the cellulose-degrading bacterium Cellulosilyticum lentocellum.</title>
        <authorList>
            <consortium name="US DOE Joint Genome Institute"/>
            <person name="Miller D.A."/>
            <person name="Suen G."/>
            <person name="Bruce D."/>
            <person name="Copeland A."/>
            <person name="Cheng J.F."/>
            <person name="Detter C."/>
            <person name="Goodwin L.A."/>
            <person name="Han C.S."/>
            <person name="Hauser L.J."/>
            <person name="Land M.L."/>
            <person name="Lapidus A."/>
            <person name="Lucas S."/>
            <person name="Meincke L."/>
            <person name="Pitluck S."/>
            <person name="Tapia R."/>
            <person name="Teshima H."/>
            <person name="Woyke T."/>
            <person name="Fox B.G."/>
            <person name="Angert E.R."/>
            <person name="Currie C.R."/>
        </authorList>
    </citation>
    <scope>NUCLEOTIDE SEQUENCE [LARGE SCALE GENOMIC DNA]</scope>
    <source>
        <strain evidence="3">ATCC 49066 / DSM 5427 / NCIMB 11756 / RHM5</strain>
    </source>
</reference>
<feature type="region of interest" description="Disordered" evidence="1">
    <location>
        <begin position="1"/>
        <end position="37"/>
    </location>
</feature>
<feature type="compositionally biased region" description="Low complexity" evidence="1">
    <location>
        <begin position="17"/>
        <end position="37"/>
    </location>
</feature>
<gene>
    <name evidence="2" type="ordered locus">Clole_1525</name>
</gene>
<evidence type="ECO:0000256" key="1">
    <source>
        <dbReference type="SAM" id="MobiDB-lite"/>
    </source>
</evidence>
<protein>
    <submittedName>
        <fullName evidence="2">Uncharacterized protein</fullName>
    </submittedName>
</protein>
<dbReference type="KEGG" id="cle:Clole_1525"/>
<dbReference type="HOGENOM" id="CLU_3341883_0_0_9"/>
<sequence>MSHKKSINKRLAASRVSTDAAKEATSSKTSTQSKAKH</sequence>
<accession>F2JJW9</accession>